<reference evidence="1 2" key="1">
    <citation type="submission" date="2021-03" db="EMBL/GenBank/DDBJ databases">
        <title>Thermosipho ferrireducens sp.nov., an anaerobic thermophilic iron-reducing bacterium isolated from a deep-sea hydrothermal sulfide deposits.</title>
        <authorList>
            <person name="Zeng X."/>
            <person name="Chen Y."/>
            <person name="Shao Z."/>
        </authorList>
    </citation>
    <scope>NUCLEOTIDE SEQUENCE [LARGE SCALE GENOMIC DNA]</scope>
    <source>
        <strain evidence="1 2">JL129W03</strain>
    </source>
</reference>
<sequence>MKILWDKEYKCPYCGKSFSSKKVFIDAIKLEKYDDDLKPIYKNVNPIYYQPIVCPFCNYTEYETEFEKSLSPIITQKLEPTLKKIKKLNLTDVRNLDDAIKAFAMLIIVLTVKDEPCKLGDAYLKSAWLLREKGDEKEEKIALAHTLKHFEKCYRYSNVEGKMEEKILFYLGEINRQFGRKKESIEWFSQLMKRHGKSSSYYVKVARDRWQSMRGSH</sequence>
<proteinExistence type="predicted"/>
<dbReference type="InterPro" id="IPR011990">
    <property type="entry name" value="TPR-like_helical_dom_sf"/>
</dbReference>
<dbReference type="RefSeq" id="WP_207566617.1">
    <property type="nucleotide sequence ID" value="NZ_CP071446.1"/>
</dbReference>
<name>A0ABX7S7S2_9BACT</name>
<dbReference type="SUPFAM" id="SSF48452">
    <property type="entry name" value="TPR-like"/>
    <property type="match status" value="1"/>
</dbReference>
<dbReference type="EMBL" id="CP071446">
    <property type="protein sequence ID" value="QTA37896.1"/>
    <property type="molecule type" value="Genomic_DNA"/>
</dbReference>
<protein>
    <submittedName>
        <fullName evidence="1">DUF2225 domain-containing protein</fullName>
    </submittedName>
</protein>
<gene>
    <name evidence="1" type="ORF">JYK00_09285</name>
</gene>
<dbReference type="Gene3D" id="1.25.40.10">
    <property type="entry name" value="Tetratricopeptide repeat domain"/>
    <property type="match status" value="1"/>
</dbReference>
<dbReference type="InterPro" id="IPR018708">
    <property type="entry name" value="DUF2225"/>
</dbReference>
<dbReference type="Proteomes" id="UP000671862">
    <property type="component" value="Chromosome"/>
</dbReference>
<evidence type="ECO:0000313" key="1">
    <source>
        <dbReference type="EMBL" id="QTA37896.1"/>
    </source>
</evidence>
<keyword evidence="2" id="KW-1185">Reference proteome</keyword>
<organism evidence="1 2">
    <name type="scientific">Thermosipho ferrireducens</name>
    <dbReference type="NCBI Taxonomy" id="2571116"/>
    <lineage>
        <taxon>Bacteria</taxon>
        <taxon>Thermotogati</taxon>
        <taxon>Thermotogota</taxon>
        <taxon>Thermotogae</taxon>
        <taxon>Thermotogales</taxon>
        <taxon>Fervidobacteriaceae</taxon>
        <taxon>Thermosipho</taxon>
    </lineage>
</organism>
<dbReference type="Pfam" id="PF09986">
    <property type="entry name" value="DUF2225"/>
    <property type="match status" value="1"/>
</dbReference>
<evidence type="ECO:0000313" key="2">
    <source>
        <dbReference type="Proteomes" id="UP000671862"/>
    </source>
</evidence>
<accession>A0ABX7S7S2</accession>